<comment type="caution">
    <text evidence="1">The sequence shown here is derived from an EMBL/GenBank/DDBJ whole genome shotgun (WGS) entry which is preliminary data.</text>
</comment>
<evidence type="ECO:0000313" key="1">
    <source>
        <dbReference type="EMBL" id="MED6219068.1"/>
    </source>
</evidence>
<protein>
    <submittedName>
        <fullName evidence="1">Uncharacterized protein</fullName>
    </submittedName>
</protein>
<keyword evidence="2" id="KW-1185">Reference proteome</keyword>
<accession>A0ABU6ZCJ2</accession>
<name>A0ABU6ZCJ2_9FABA</name>
<organism evidence="1 2">
    <name type="scientific">Stylosanthes scabra</name>
    <dbReference type="NCBI Taxonomy" id="79078"/>
    <lineage>
        <taxon>Eukaryota</taxon>
        <taxon>Viridiplantae</taxon>
        <taxon>Streptophyta</taxon>
        <taxon>Embryophyta</taxon>
        <taxon>Tracheophyta</taxon>
        <taxon>Spermatophyta</taxon>
        <taxon>Magnoliopsida</taxon>
        <taxon>eudicotyledons</taxon>
        <taxon>Gunneridae</taxon>
        <taxon>Pentapetalae</taxon>
        <taxon>rosids</taxon>
        <taxon>fabids</taxon>
        <taxon>Fabales</taxon>
        <taxon>Fabaceae</taxon>
        <taxon>Papilionoideae</taxon>
        <taxon>50 kb inversion clade</taxon>
        <taxon>dalbergioids sensu lato</taxon>
        <taxon>Dalbergieae</taxon>
        <taxon>Pterocarpus clade</taxon>
        <taxon>Stylosanthes</taxon>
    </lineage>
</organism>
<sequence>MMTTPAKGRVVAAVTGKDESSFIEASSSLLGMRECHGVAFVAVAGEFSCRFSQCFAPPRLVLPLPWVPMPPPLSSGLLHQHWCLKEPQFQASIQSPSIGATIGGEPCRRCC</sequence>
<proteinExistence type="predicted"/>
<dbReference type="Proteomes" id="UP001341840">
    <property type="component" value="Unassembled WGS sequence"/>
</dbReference>
<reference evidence="1 2" key="1">
    <citation type="journal article" date="2023" name="Plants (Basel)">
        <title>Bridging the Gap: Combining Genomics and Transcriptomics Approaches to Understand Stylosanthes scabra, an Orphan Legume from the Brazilian Caatinga.</title>
        <authorList>
            <person name="Ferreira-Neto J.R.C."/>
            <person name="da Silva M.D."/>
            <person name="Binneck E."/>
            <person name="de Melo N.F."/>
            <person name="da Silva R.H."/>
            <person name="de Melo A.L.T.M."/>
            <person name="Pandolfi V."/>
            <person name="Bustamante F.O."/>
            <person name="Brasileiro-Vidal A.C."/>
            <person name="Benko-Iseppon A.M."/>
        </authorList>
    </citation>
    <scope>NUCLEOTIDE SEQUENCE [LARGE SCALE GENOMIC DNA]</scope>
    <source>
        <tissue evidence="1">Leaves</tissue>
    </source>
</reference>
<evidence type="ECO:0000313" key="2">
    <source>
        <dbReference type="Proteomes" id="UP001341840"/>
    </source>
</evidence>
<gene>
    <name evidence="1" type="ORF">PIB30_032433</name>
</gene>
<dbReference type="EMBL" id="JASCZI010272003">
    <property type="protein sequence ID" value="MED6219068.1"/>
    <property type="molecule type" value="Genomic_DNA"/>
</dbReference>